<proteinExistence type="predicted"/>
<sequence>MVSYSSRTAIGEGGVDSEPTHLAAAVRHSIEKQSSPANLSQKVPYLVSILSILEYPRILGECFWQNSHDCVEDALMVFRLYKNEKTRYQKKVAPQDFFKFDFLLRFFSAFRSPQSLNSNSFLFSIGNLLVLESVALQLVLIRLEFCASCSCYSYFSLRITVEEWRLSE</sequence>
<organism evidence="1 2">
    <name type="scientific">Syphacia muris</name>
    <dbReference type="NCBI Taxonomy" id="451379"/>
    <lineage>
        <taxon>Eukaryota</taxon>
        <taxon>Metazoa</taxon>
        <taxon>Ecdysozoa</taxon>
        <taxon>Nematoda</taxon>
        <taxon>Chromadorea</taxon>
        <taxon>Rhabditida</taxon>
        <taxon>Spirurina</taxon>
        <taxon>Oxyuridomorpha</taxon>
        <taxon>Oxyuroidea</taxon>
        <taxon>Oxyuridae</taxon>
        <taxon>Syphacia</taxon>
    </lineage>
</organism>
<protein>
    <submittedName>
        <fullName evidence="2">RGS domain-containing protein</fullName>
    </submittedName>
</protein>
<evidence type="ECO:0000313" key="2">
    <source>
        <dbReference type="WBParaSite" id="SMUV_0001120401-mRNA-1"/>
    </source>
</evidence>
<dbReference type="Proteomes" id="UP000046393">
    <property type="component" value="Unplaced"/>
</dbReference>
<dbReference type="WBParaSite" id="SMUV_0001120401-mRNA-1">
    <property type="protein sequence ID" value="SMUV_0001120401-mRNA-1"/>
    <property type="gene ID" value="SMUV_0001120401"/>
</dbReference>
<evidence type="ECO:0000313" key="1">
    <source>
        <dbReference type="Proteomes" id="UP000046393"/>
    </source>
</evidence>
<reference evidence="2" key="1">
    <citation type="submission" date="2017-02" db="UniProtKB">
        <authorList>
            <consortium name="WormBaseParasite"/>
        </authorList>
    </citation>
    <scope>IDENTIFICATION</scope>
</reference>
<keyword evidence="1" id="KW-1185">Reference proteome</keyword>
<accession>A0A0N5B1N5</accession>
<name>A0A0N5B1N5_9BILA</name>
<dbReference type="AlphaFoldDB" id="A0A0N5B1N5"/>